<evidence type="ECO:0000256" key="5">
    <source>
        <dbReference type="SAM" id="MobiDB-lite"/>
    </source>
</evidence>
<evidence type="ECO:0000256" key="1">
    <source>
        <dbReference type="ARBA" id="ARBA00004123"/>
    </source>
</evidence>
<evidence type="ECO:0000313" key="7">
    <source>
        <dbReference type="Proteomes" id="UP000631114"/>
    </source>
</evidence>
<evidence type="ECO:0000256" key="3">
    <source>
        <dbReference type="ARBA" id="ARBA00023163"/>
    </source>
</evidence>
<dbReference type="GO" id="GO:0005634">
    <property type="term" value="C:nucleus"/>
    <property type="evidence" value="ECO:0007669"/>
    <property type="project" value="UniProtKB-SubCell"/>
</dbReference>
<dbReference type="GO" id="GO:0043565">
    <property type="term" value="F:sequence-specific DNA binding"/>
    <property type="evidence" value="ECO:0007669"/>
    <property type="project" value="TreeGrafter"/>
</dbReference>
<dbReference type="AlphaFoldDB" id="A0A835HQN3"/>
<keyword evidence="4" id="KW-0539">Nucleus</keyword>
<dbReference type="InterPro" id="IPR051358">
    <property type="entry name" value="TF_AMS/ICE1/BHLH6-like"/>
</dbReference>
<dbReference type="InterPro" id="IPR036638">
    <property type="entry name" value="HLH_DNA-bd_sf"/>
</dbReference>
<dbReference type="Proteomes" id="UP000631114">
    <property type="component" value="Unassembled WGS sequence"/>
</dbReference>
<proteinExistence type="predicted"/>
<protein>
    <submittedName>
        <fullName evidence="6">Uncharacterized protein</fullName>
    </submittedName>
</protein>
<evidence type="ECO:0000313" key="6">
    <source>
        <dbReference type="EMBL" id="KAF9603704.1"/>
    </source>
</evidence>
<dbReference type="Gene3D" id="4.10.280.10">
    <property type="entry name" value="Helix-loop-helix DNA-binding domain"/>
    <property type="match status" value="1"/>
</dbReference>
<accession>A0A835HQN3</accession>
<dbReference type="PANTHER" id="PTHR31945">
    <property type="entry name" value="TRANSCRIPTION FACTOR SCREAM2-RELATED"/>
    <property type="match status" value="1"/>
</dbReference>
<gene>
    <name evidence="6" type="ORF">IFM89_037467</name>
</gene>
<organism evidence="6 7">
    <name type="scientific">Coptis chinensis</name>
    <dbReference type="NCBI Taxonomy" id="261450"/>
    <lineage>
        <taxon>Eukaryota</taxon>
        <taxon>Viridiplantae</taxon>
        <taxon>Streptophyta</taxon>
        <taxon>Embryophyta</taxon>
        <taxon>Tracheophyta</taxon>
        <taxon>Spermatophyta</taxon>
        <taxon>Magnoliopsida</taxon>
        <taxon>Ranunculales</taxon>
        <taxon>Ranunculaceae</taxon>
        <taxon>Coptidoideae</taxon>
        <taxon>Coptis</taxon>
    </lineage>
</organism>
<name>A0A835HQN3_9MAGN</name>
<feature type="region of interest" description="Disordered" evidence="5">
    <location>
        <begin position="1"/>
        <end position="84"/>
    </location>
</feature>
<keyword evidence="7" id="KW-1185">Reference proteome</keyword>
<dbReference type="GO" id="GO:0003700">
    <property type="term" value="F:DNA-binding transcription factor activity"/>
    <property type="evidence" value="ECO:0007669"/>
    <property type="project" value="TreeGrafter"/>
</dbReference>
<dbReference type="SUPFAM" id="SSF47459">
    <property type="entry name" value="HLH, helix-loop-helix DNA-binding domain"/>
    <property type="match status" value="1"/>
</dbReference>
<feature type="compositionally biased region" description="Acidic residues" evidence="5">
    <location>
        <begin position="20"/>
        <end position="29"/>
    </location>
</feature>
<dbReference type="OrthoDB" id="551431at2759"/>
<dbReference type="PANTHER" id="PTHR31945:SF129">
    <property type="entry name" value="TRANSCRIPTION FACTOR SCREAM2"/>
    <property type="match status" value="1"/>
</dbReference>
<keyword evidence="3" id="KW-0804">Transcription</keyword>
<evidence type="ECO:0000256" key="4">
    <source>
        <dbReference type="ARBA" id="ARBA00023242"/>
    </source>
</evidence>
<feature type="compositionally biased region" description="Basic and acidic residues" evidence="5">
    <location>
        <begin position="1"/>
        <end position="13"/>
    </location>
</feature>
<dbReference type="EMBL" id="JADFTS010000006">
    <property type="protein sequence ID" value="KAF9603704.1"/>
    <property type="molecule type" value="Genomic_DNA"/>
</dbReference>
<evidence type="ECO:0000256" key="2">
    <source>
        <dbReference type="ARBA" id="ARBA00023015"/>
    </source>
</evidence>
<comment type="caution">
    <text evidence="6">The sequence shown here is derived from an EMBL/GenBank/DDBJ whole genome shotgun (WGS) entry which is preliminary data.</text>
</comment>
<sequence length="192" mass="21473">MRLLGREMGEEWGKRKKSYEDEDENDLSMDGDGSGFIFYSNEGMGNDNNKVEQNSKNGGGSSSNANSTITGGGDQKGKKKGPPAMNLMAERHSRKKLNDRLYMLWSVVPKISKTDGWSFYAWDVIEYLKELLQRINDLHNELESTTPGCSLPPSTSFNPLTPTPPTLPCRVIVSRRNFARAQSRARIIILQG</sequence>
<dbReference type="GO" id="GO:0046983">
    <property type="term" value="F:protein dimerization activity"/>
    <property type="evidence" value="ECO:0007669"/>
    <property type="project" value="InterPro"/>
</dbReference>
<keyword evidence="2" id="KW-0805">Transcription regulation</keyword>
<reference evidence="6 7" key="1">
    <citation type="submission" date="2020-10" db="EMBL/GenBank/DDBJ databases">
        <title>The Coptis chinensis genome and diversification of protoberbering-type alkaloids.</title>
        <authorList>
            <person name="Wang B."/>
            <person name="Shu S."/>
            <person name="Song C."/>
            <person name="Liu Y."/>
        </authorList>
    </citation>
    <scope>NUCLEOTIDE SEQUENCE [LARGE SCALE GENOMIC DNA]</scope>
    <source>
        <strain evidence="6">HL-2020</strain>
        <tissue evidence="6">Leaf</tissue>
    </source>
</reference>
<comment type="subcellular location">
    <subcellularLocation>
        <location evidence="1">Nucleus</location>
    </subcellularLocation>
</comment>